<evidence type="ECO:0000313" key="1">
    <source>
        <dbReference type="EMBL" id="KAG2904354.1"/>
    </source>
</evidence>
<organism evidence="1 2">
    <name type="scientific">Phytophthora cactorum</name>
    <dbReference type="NCBI Taxonomy" id="29920"/>
    <lineage>
        <taxon>Eukaryota</taxon>
        <taxon>Sar</taxon>
        <taxon>Stramenopiles</taxon>
        <taxon>Oomycota</taxon>
        <taxon>Peronosporomycetes</taxon>
        <taxon>Peronosporales</taxon>
        <taxon>Peronosporaceae</taxon>
        <taxon>Phytophthora</taxon>
    </lineage>
</organism>
<dbReference type="AlphaFoldDB" id="A0A8T1BLA0"/>
<reference evidence="1" key="1">
    <citation type="submission" date="2018-10" db="EMBL/GenBank/DDBJ databases">
        <title>Effector identification in a new, highly contiguous assembly of the strawberry crown rot pathogen Phytophthora cactorum.</title>
        <authorList>
            <person name="Armitage A.D."/>
            <person name="Nellist C.F."/>
            <person name="Bates H."/>
            <person name="Vickerstaff R.J."/>
            <person name="Harrison R.J."/>
        </authorList>
    </citation>
    <scope>NUCLEOTIDE SEQUENCE</scope>
    <source>
        <strain evidence="1">4032</strain>
    </source>
</reference>
<evidence type="ECO:0000313" key="2">
    <source>
        <dbReference type="Proteomes" id="UP000774804"/>
    </source>
</evidence>
<dbReference type="Proteomes" id="UP000774804">
    <property type="component" value="Unassembled WGS sequence"/>
</dbReference>
<gene>
    <name evidence="1" type="ORF">PC115_g15012</name>
</gene>
<dbReference type="EMBL" id="RCMI01000596">
    <property type="protein sequence ID" value="KAG2904354.1"/>
    <property type="molecule type" value="Genomic_DNA"/>
</dbReference>
<name>A0A8T1BLA0_9STRA</name>
<proteinExistence type="predicted"/>
<comment type="caution">
    <text evidence="1">The sequence shown here is derived from an EMBL/GenBank/DDBJ whole genome shotgun (WGS) entry which is preliminary data.</text>
</comment>
<accession>A0A8T1BLA0</accession>
<sequence length="115" mass="12401">MSGKCKKTKTTEYTGVLVPPGCTTKSEGSWLVEAAGEDTVWNSVRWVFCYASWSIHAHTLTAPFPSATPTPFSFHRTSNAVAQRPTSFSDSQGKTIFPSSQLAALTVELLSTLAT</sequence>
<protein>
    <submittedName>
        <fullName evidence="1">Uncharacterized protein</fullName>
    </submittedName>
</protein>